<keyword evidence="8 14" id="KW-0378">Hydrolase</keyword>
<dbReference type="NCBIfam" id="NF005306">
    <property type="entry name" value="PRK06837.1"/>
    <property type="match status" value="1"/>
</dbReference>
<proteinExistence type="inferred from homology"/>
<evidence type="ECO:0000256" key="10">
    <source>
        <dbReference type="ARBA" id="ARBA00023285"/>
    </source>
</evidence>
<dbReference type="Pfam" id="PF01546">
    <property type="entry name" value="Peptidase_M20"/>
    <property type="match status" value="1"/>
</dbReference>
<feature type="region of interest" description="Disordered" evidence="12">
    <location>
        <begin position="443"/>
        <end position="463"/>
    </location>
</feature>
<keyword evidence="7" id="KW-0479">Metal-binding</keyword>
<evidence type="ECO:0000256" key="1">
    <source>
        <dbReference type="ARBA" id="ARBA00001941"/>
    </source>
</evidence>
<dbReference type="PROSITE" id="PS00758">
    <property type="entry name" value="ARGE_DAPE_CPG2_1"/>
    <property type="match status" value="1"/>
</dbReference>
<comment type="pathway">
    <text evidence="3">Amino-acid biosynthesis; L-lysine biosynthesis via DAP pathway; LL-2,6-diaminopimelate from (S)-tetrahydrodipicolinate (succinylase route): step 3/3.</text>
</comment>
<gene>
    <name evidence="14" type="ORF">OIN59_13225</name>
</gene>
<sequence length="463" mass="49754">MPPIAPSPSTLQQAVDDLHNDMVDLLSGFVAAASPSGAEQAASGFLEQQLQHMGLDCERIVLDSRLIANSPLFSCPCDPDGGRHNLLARHLPSPRTDGTRGRSVLFNGHLDVVPTGPQALWTTPPFEPRVQGDWLYGRGAGDMKGGIVCALMALRVLRHLGLQPAGVVGINAVLDEENTGNGTLATVHALRNSLAKARLSDFDAVIIPEPFAETMMAAQVGVSWLFVTITGRSAHVAYKGQGLNPIEAGMALVDDLKLLEAEWNQPKNRHAAFRDVEHPVNFNLGRIEGGEWNSSVPCTCTLGLRLGYYPGMDPDTVVDQVSQRLRTKALQLNPALQLEISTRGHRSPGCVYALDNPAMQTLANAHYSVHGRAPERLACTATTDGRHFSLLTDIPVTNYGPVARNIHGIDESVSLASLRRVTRTFAQFIIDWCGVEETAANAARHRGGPVDSGQAKTGETSLS</sequence>
<dbReference type="RefSeq" id="WP_274110983.1">
    <property type="nucleotide sequence ID" value="NZ_JAPCKI010000006.1"/>
</dbReference>
<feature type="compositionally biased region" description="Polar residues" evidence="12">
    <location>
        <begin position="454"/>
        <end position="463"/>
    </location>
</feature>
<evidence type="ECO:0000256" key="7">
    <source>
        <dbReference type="ARBA" id="ARBA00022723"/>
    </source>
</evidence>
<dbReference type="EMBL" id="JAPCKI010000006">
    <property type="protein sequence ID" value="MDD2178392.1"/>
    <property type="molecule type" value="Genomic_DNA"/>
</dbReference>
<accession>A0ABT5RXF7</accession>
<name>A0ABT5RXF7_9BURK</name>
<evidence type="ECO:0000256" key="3">
    <source>
        <dbReference type="ARBA" id="ARBA00005130"/>
    </source>
</evidence>
<evidence type="ECO:0000256" key="5">
    <source>
        <dbReference type="ARBA" id="ARBA00011921"/>
    </source>
</evidence>
<dbReference type="InterPro" id="IPR010182">
    <property type="entry name" value="ArgE/DapE"/>
</dbReference>
<dbReference type="InterPro" id="IPR001261">
    <property type="entry name" value="ArgE/DapE_CS"/>
</dbReference>
<evidence type="ECO:0000256" key="4">
    <source>
        <dbReference type="ARBA" id="ARBA00006247"/>
    </source>
</evidence>
<keyword evidence="9" id="KW-0862">Zinc</keyword>
<organism evidence="14 15">
    <name type="scientific">Acidovorax benzenivorans</name>
    <dbReference type="NCBI Taxonomy" id="2987520"/>
    <lineage>
        <taxon>Bacteria</taxon>
        <taxon>Pseudomonadati</taxon>
        <taxon>Pseudomonadota</taxon>
        <taxon>Betaproteobacteria</taxon>
        <taxon>Burkholderiales</taxon>
        <taxon>Comamonadaceae</taxon>
        <taxon>Acidovorax</taxon>
    </lineage>
</organism>
<evidence type="ECO:0000256" key="12">
    <source>
        <dbReference type="SAM" id="MobiDB-lite"/>
    </source>
</evidence>
<dbReference type="Gene3D" id="3.30.70.360">
    <property type="match status" value="1"/>
</dbReference>
<dbReference type="SUPFAM" id="SSF55031">
    <property type="entry name" value="Bacterial exopeptidase dimerisation domain"/>
    <property type="match status" value="1"/>
</dbReference>
<dbReference type="InterPro" id="IPR011650">
    <property type="entry name" value="Peptidase_M20_dimer"/>
</dbReference>
<comment type="similarity">
    <text evidence="4">Belongs to the peptidase M20A family.</text>
</comment>
<evidence type="ECO:0000256" key="8">
    <source>
        <dbReference type="ARBA" id="ARBA00022801"/>
    </source>
</evidence>
<keyword evidence="15" id="KW-1185">Reference proteome</keyword>
<reference evidence="14" key="1">
    <citation type="submission" date="2022-10" db="EMBL/GenBank/DDBJ databases">
        <title>Description of microaerobic benzene degrading bacteria.</title>
        <authorList>
            <person name="Bedics A."/>
            <person name="Tancsics A."/>
            <person name="Banerjee S."/>
        </authorList>
    </citation>
    <scope>NUCLEOTIDE SEQUENCE</scope>
    <source>
        <strain evidence="14">D2M1</strain>
    </source>
</reference>
<evidence type="ECO:0000256" key="2">
    <source>
        <dbReference type="ARBA" id="ARBA00001947"/>
    </source>
</evidence>
<comment type="catalytic activity">
    <reaction evidence="11">
        <text>N-succinyl-(2S,6S)-2,6-diaminopimelate + H2O = (2S,6S)-2,6-diaminopimelate + succinate</text>
        <dbReference type="Rhea" id="RHEA:22608"/>
        <dbReference type="ChEBI" id="CHEBI:15377"/>
        <dbReference type="ChEBI" id="CHEBI:30031"/>
        <dbReference type="ChEBI" id="CHEBI:57609"/>
        <dbReference type="ChEBI" id="CHEBI:58087"/>
        <dbReference type="EC" id="3.5.1.18"/>
    </reaction>
</comment>
<feature type="domain" description="Peptidase M20 dimerisation" evidence="13">
    <location>
        <begin position="219"/>
        <end position="330"/>
    </location>
</feature>
<comment type="caution">
    <text evidence="14">The sequence shown here is derived from an EMBL/GenBank/DDBJ whole genome shotgun (WGS) entry which is preliminary data.</text>
</comment>
<dbReference type="PANTHER" id="PTHR43808:SF25">
    <property type="entry name" value="PEPTIDASE M20 DIMERISATION DOMAIN-CONTAINING PROTEIN"/>
    <property type="match status" value="1"/>
</dbReference>
<dbReference type="SUPFAM" id="SSF53187">
    <property type="entry name" value="Zn-dependent exopeptidases"/>
    <property type="match status" value="1"/>
</dbReference>
<dbReference type="InterPro" id="IPR002933">
    <property type="entry name" value="Peptidase_M20"/>
</dbReference>
<dbReference type="Proteomes" id="UP001148932">
    <property type="component" value="Unassembled WGS sequence"/>
</dbReference>
<evidence type="ECO:0000259" key="13">
    <source>
        <dbReference type="Pfam" id="PF07687"/>
    </source>
</evidence>
<dbReference type="InterPro" id="IPR050072">
    <property type="entry name" value="Peptidase_M20A"/>
</dbReference>
<dbReference type="Pfam" id="PF07687">
    <property type="entry name" value="M20_dimer"/>
    <property type="match status" value="1"/>
</dbReference>
<evidence type="ECO:0000313" key="15">
    <source>
        <dbReference type="Proteomes" id="UP001148932"/>
    </source>
</evidence>
<dbReference type="EC" id="3.5.1.18" evidence="5"/>
<comment type="cofactor">
    <cofactor evidence="2">
        <name>Zn(2+)</name>
        <dbReference type="ChEBI" id="CHEBI:29105"/>
    </cofactor>
</comment>
<dbReference type="InterPro" id="IPR036264">
    <property type="entry name" value="Bact_exopeptidase_dim_dom"/>
</dbReference>
<comment type="cofactor">
    <cofactor evidence="1">
        <name>Co(2+)</name>
        <dbReference type="ChEBI" id="CHEBI:48828"/>
    </cofactor>
</comment>
<dbReference type="PANTHER" id="PTHR43808">
    <property type="entry name" value="ACETYLORNITHINE DEACETYLASE"/>
    <property type="match status" value="1"/>
</dbReference>
<evidence type="ECO:0000256" key="9">
    <source>
        <dbReference type="ARBA" id="ARBA00022833"/>
    </source>
</evidence>
<evidence type="ECO:0000256" key="11">
    <source>
        <dbReference type="ARBA" id="ARBA00051301"/>
    </source>
</evidence>
<dbReference type="Gene3D" id="3.40.630.10">
    <property type="entry name" value="Zn peptidases"/>
    <property type="match status" value="1"/>
</dbReference>
<protein>
    <recommendedName>
        <fullName evidence="6">Probable succinyl-diaminopimelate desuccinylase</fullName>
        <ecNumber evidence="5">3.5.1.18</ecNumber>
    </recommendedName>
</protein>
<dbReference type="NCBIfam" id="TIGR01910">
    <property type="entry name" value="DapE-ArgE"/>
    <property type="match status" value="1"/>
</dbReference>
<keyword evidence="10" id="KW-0170">Cobalt</keyword>
<dbReference type="GO" id="GO:0016787">
    <property type="term" value="F:hydrolase activity"/>
    <property type="evidence" value="ECO:0007669"/>
    <property type="project" value="UniProtKB-KW"/>
</dbReference>
<evidence type="ECO:0000256" key="6">
    <source>
        <dbReference type="ARBA" id="ARBA00016853"/>
    </source>
</evidence>
<evidence type="ECO:0000313" key="14">
    <source>
        <dbReference type="EMBL" id="MDD2178392.1"/>
    </source>
</evidence>